<dbReference type="Proteomes" id="UP000426265">
    <property type="component" value="Unassembled WGS sequence"/>
</dbReference>
<dbReference type="GeneID" id="28716759"/>
<dbReference type="Proteomes" id="UP000434276">
    <property type="component" value="Unassembled WGS sequence"/>
</dbReference>
<dbReference type="Araport" id="AT1G08005"/>
<evidence type="ECO:0000313" key="7">
    <source>
        <dbReference type="Proteomes" id="UP000434276"/>
    </source>
</evidence>
<dbReference type="EMBL" id="LUHQ01000001">
    <property type="protein sequence ID" value="OAP12539.1"/>
    <property type="molecule type" value="Genomic_DNA"/>
</dbReference>
<dbReference type="EMBL" id="CACSHJ010000087">
    <property type="protein sequence ID" value="CAA0177607.1"/>
    <property type="molecule type" value="Genomic_DNA"/>
</dbReference>
<reference evidence="3" key="2">
    <citation type="submission" date="2016-03" db="EMBL/GenBank/DDBJ databases">
        <title>Full-length assembly of Arabidopsis thaliana Ler reveals the complement of translocations and inversions.</title>
        <authorList>
            <person name="Zapata L."/>
            <person name="Schneeberger K."/>
            <person name="Ossowski S."/>
        </authorList>
    </citation>
    <scope>NUCLEOTIDE SEQUENCE [LARGE SCALE GENOMIC DNA]</scope>
    <source>
        <tissue evidence="3">Leaf</tissue>
    </source>
</reference>
<dbReference type="Proteomes" id="UP000078284">
    <property type="component" value="Chromosome 1"/>
</dbReference>
<evidence type="ECO:0000313" key="2">
    <source>
        <dbReference type="EMBL" id="CAA0177607.1"/>
    </source>
</evidence>
<dbReference type="KEGG" id="ath:AT1G08005"/>
<reference evidence="5" key="1">
    <citation type="journal article" date="2016" name="Proc. Natl. Acad. Sci. U.S.A.">
        <title>Chromosome-level assembly of Arabidopsis thaliana Ler reveals the extent of translocation and inversion polymorphisms.</title>
        <authorList>
            <person name="Zapata L."/>
            <person name="Ding J."/>
            <person name="Willing E.M."/>
            <person name="Hartwig B."/>
            <person name="Bezdan D."/>
            <person name="Jiao W.B."/>
            <person name="Patel V."/>
            <person name="Velikkakam James G."/>
            <person name="Koornneef M."/>
            <person name="Ossowski S."/>
            <person name="Schneeberger K."/>
        </authorList>
    </citation>
    <scope>NUCLEOTIDE SEQUENCE [LARGE SCALE GENOMIC DNA]</scope>
    <source>
        <strain evidence="5">cv. Landsberg erecta</strain>
    </source>
</reference>
<sequence length="55" mass="6255">MPDVKTESLIPNGSERSFFDKDVEFVGVEAQVTEKGMEQAMKMNKEMAEDLKTEE</sequence>
<name>A0A178W1Z5_ARATH</name>
<dbReference type="AlphaFoldDB" id="A0A178W1Z5"/>
<dbReference type="OrthoDB" id="10279098at2759"/>
<evidence type="ECO:0000313" key="3">
    <source>
        <dbReference type="EMBL" id="OAP12539.1"/>
    </source>
</evidence>
<accession>A0A178W1Z5</accession>
<reference evidence="2 7" key="3">
    <citation type="submission" date="2019-12" db="EMBL/GenBank/DDBJ databases">
        <authorList>
            <person name="Jiao W.-B."/>
            <person name="Schneeberger K."/>
        </authorList>
    </citation>
    <scope>NUCLEOTIDE SEQUENCE [LARGE SCALE GENOMIC DNA]</scope>
    <source>
        <strain evidence="6">cv. An-1</strain>
        <strain evidence="7">cv. C24</strain>
    </source>
</reference>
<evidence type="ECO:0000313" key="5">
    <source>
        <dbReference type="Proteomes" id="UP000078284"/>
    </source>
</evidence>
<organism evidence="3 5">
    <name type="scientific">Arabidopsis thaliana</name>
    <name type="common">Mouse-ear cress</name>
    <dbReference type="NCBI Taxonomy" id="3702"/>
    <lineage>
        <taxon>Eukaryota</taxon>
        <taxon>Viridiplantae</taxon>
        <taxon>Streptophyta</taxon>
        <taxon>Embryophyta</taxon>
        <taxon>Tracheophyta</taxon>
        <taxon>Spermatophyta</taxon>
        <taxon>Magnoliopsida</taxon>
        <taxon>eudicotyledons</taxon>
        <taxon>Gunneridae</taxon>
        <taxon>Pentapetalae</taxon>
        <taxon>rosids</taxon>
        <taxon>malvids</taxon>
        <taxon>Brassicales</taxon>
        <taxon>Brassicaceae</taxon>
        <taxon>Camelineae</taxon>
        <taxon>Arabidopsis</taxon>
    </lineage>
</organism>
<dbReference type="RefSeq" id="NP_001318952.1">
    <property type="nucleotide sequence ID" value="NM_001331748.1"/>
</dbReference>
<proteinExistence type="predicted"/>
<gene>
    <name evidence="1" type="ordered locus">At1g08005</name>
    <name evidence="3" type="ordered locus">AXX17_At1g07750</name>
    <name evidence="4" type="ORF">AN1_LOCUS872</name>
    <name evidence="2" type="ORF">C24_LOCUS789</name>
</gene>
<dbReference type="EMBL" id="CACRSJ010000104">
    <property type="protein sequence ID" value="VYS45368.1"/>
    <property type="molecule type" value="Genomic_DNA"/>
</dbReference>
<protein>
    <submittedName>
        <fullName evidence="3">Uncharacterized protein</fullName>
    </submittedName>
</protein>
<evidence type="ECO:0000313" key="6">
    <source>
        <dbReference type="Proteomes" id="UP000426265"/>
    </source>
</evidence>
<evidence type="ECO:0000313" key="1">
    <source>
        <dbReference type="Araport" id="AT1G08005"/>
    </source>
</evidence>
<dbReference type="ExpressionAtlas" id="A0A178W1Z5">
    <property type="expression patterns" value="differential"/>
</dbReference>
<evidence type="ECO:0000313" key="4">
    <source>
        <dbReference type="EMBL" id="VYS45368.1"/>
    </source>
</evidence>